<reference evidence="1" key="1">
    <citation type="submission" date="2024-05" db="EMBL/GenBank/DDBJ databases">
        <title>Genome sequencing of novel strain.</title>
        <authorList>
            <person name="Ganbat D."/>
            <person name="Ganbat S."/>
            <person name="Lee S.-J."/>
        </authorList>
    </citation>
    <scope>NUCLEOTIDE SEQUENCE</scope>
    <source>
        <strain evidence="1">SMD15-11</strain>
    </source>
</reference>
<dbReference type="RefSeq" id="WP_369600749.1">
    <property type="nucleotide sequence ID" value="NZ_CP154858.1"/>
</dbReference>
<dbReference type="KEGG" id="tcd:AAIA72_13040"/>
<name>A0AB39UTV3_9GAMM</name>
<evidence type="ECO:0000313" key="1">
    <source>
        <dbReference type="EMBL" id="XDT71724.1"/>
    </source>
</evidence>
<sequence length="168" mass="19187">MSLLQPKYPLKDPLPKIEDPDHLPEGARLLAIFEEQPDKYYYYFVQRGDKLLFLDVRKNTPLGLLVHQKVFPLRVLSWFPKALEAFRKPPAEGGLHAGAMMAPAEDVDGEMLAVGSTTSGYDITNFSRSSSPEHYDPERVSLTWEQLYEMGLLELWKSLGEKYEKGEL</sequence>
<dbReference type="EMBL" id="CP154858">
    <property type="protein sequence ID" value="XDT71724.1"/>
    <property type="molecule type" value="Genomic_DNA"/>
</dbReference>
<organism evidence="1">
    <name type="scientific">Thermohahella caldifontis</name>
    <dbReference type="NCBI Taxonomy" id="3142973"/>
    <lineage>
        <taxon>Bacteria</taxon>
        <taxon>Pseudomonadati</taxon>
        <taxon>Pseudomonadota</taxon>
        <taxon>Gammaproteobacteria</taxon>
        <taxon>Oceanospirillales</taxon>
        <taxon>Hahellaceae</taxon>
        <taxon>Thermohahella</taxon>
    </lineage>
</organism>
<dbReference type="AlphaFoldDB" id="A0AB39UTV3"/>
<protein>
    <submittedName>
        <fullName evidence="1">Uncharacterized protein</fullName>
    </submittedName>
</protein>
<accession>A0AB39UTV3</accession>
<gene>
    <name evidence="1" type="ORF">AAIA72_13040</name>
</gene>
<proteinExistence type="predicted"/>